<proteinExistence type="predicted"/>
<evidence type="ECO:0000256" key="1">
    <source>
        <dbReference type="SAM" id="SignalP"/>
    </source>
</evidence>
<organism evidence="2">
    <name type="scientific">Arion vulgaris</name>
    <dbReference type="NCBI Taxonomy" id="1028688"/>
    <lineage>
        <taxon>Eukaryota</taxon>
        <taxon>Metazoa</taxon>
        <taxon>Spiralia</taxon>
        <taxon>Lophotrochozoa</taxon>
        <taxon>Mollusca</taxon>
        <taxon>Gastropoda</taxon>
        <taxon>Heterobranchia</taxon>
        <taxon>Euthyneura</taxon>
        <taxon>Panpulmonata</taxon>
        <taxon>Eupulmonata</taxon>
        <taxon>Stylommatophora</taxon>
        <taxon>Helicina</taxon>
        <taxon>Arionoidea</taxon>
        <taxon>Arionidae</taxon>
        <taxon>Arion</taxon>
    </lineage>
</organism>
<keyword evidence="1" id="KW-0732">Signal</keyword>
<feature type="signal peptide" evidence="1">
    <location>
        <begin position="1"/>
        <end position="16"/>
    </location>
</feature>
<feature type="chain" id="PRO_5002128058" evidence="1">
    <location>
        <begin position="17"/>
        <end position="648"/>
    </location>
</feature>
<dbReference type="EMBL" id="HACG01042733">
    <property type="protein sequence ID" value="CEK89598.1"/>
    <property type="molecule type" value="Transcribed_RNA"/>
</dbReference>
<evidence type="ECO:0000313" key="2">
    <source>
        <dbReference type="EMBL" id="CEK89598.1"/>
    </source>
</evidence>
<protein>
    <submittedName>
        <fullName evidence="2">Uncharacterized protein</fullName>
    </submittedName>
</protein>
<sequence>MKTVFMLLWFVSTVCTNLLPDKKNIVVPEYITDRLFQLVLEGQILSDSPGVDSQVNFRSNGNYQNVQILQHVCTHSRTTQKWQIFKNVPTANMPILLTIALLDAYFYGRALKPSDVQLISTIEFCKNFRSIYKPYINSLIMSAPCVFREGLPTCFPVSTASLDFKKLDNSTPSQKVDSHKIVEKSLIGKIINVLNNNGLSKTKYTLKENLFLELHHNPNDSIGSVSNSDDTFLWLGFGSVLESLGKEFPLVRDTWLSYNLNISSAFDALKKYAYRPFSPYPLVNTIDSASYYYLRDFLDDAKFTGKDVALATVWFANVEDNITLVRGNFHHTLLNDIDLVTSANIVYGITNLISSGLVGPEILQDKEISQIYQNTSAMIAYLINSNFTNRPDLSLHLYPSRYLCYFAVARIVSTLDIYQRKGDLPEEMKLIFSNLKQAMEGEATRFLIADVKRDEDASQYFQDFLGNGELTKDNKPIYRAEDRIFTTAMAANALMYTWLSFDTLSRKSHWKTGTPKSVKNIVNGCVLWLVKNTLEGKFKPWNALATTQNKGRDTMAFLYPSNHFIEIPQLQIQFIANVRLIAGVQGYIPKNEYEDMLNKNQFGKPTPIVFKGYNHPDFGDKLILSSDPYTYTITLLALSRYQEITVLN</sequence>
<dbReference type="AlphaFoldDB" id="A0A0B7B987"/>
<reference evidence="2" key="1">
    <citation type="submission" date="2014-12" db="EMBL/GenBank/DDBJ databases">
        <title>Insight into the proteome of Arion vulgaris.</title>
        <authorList>
            <person name="Aradska J."/>
            <person name="Bulat T."/>
            <person name="Smidak R."/>
            <person name="Sarate P."/>
            <person name="Gangsoo J."/>
            <person name="Sialana F."/>
            <person name="Bilban M."/>
            <person name="Lubec G."/>
        </authorList>
    </citation>
    <scope>NUCLEOTIDE SEQUENCE</scope>
    <source>
        <tissue evidence="2">Skin</tissue>
    </source>
</reference>
<gene>
    <name evidence="2" type="primary">ORF171874</name>
</gene>
<name>A0A0B7B987_9EUPU</name>
<accession>A0A0B7B987</accession>